<keyword evidence="1" id="KW-0614">Plasmid</keyword>
<accession>A0A3S4UT27</accession>
<evidence type="ECO:0000313" key="1">
    <source>
        <dbReference type="EMBL" id="VEH86210.1"/>
    </source>
</evidence>
<dbReference type="EMBL" id="LR134435">
    <property type="protein sequence ID" value="VEH86210.1"/>
    <property type="molecule type" value="Genomic_DNA"/>
</dbReference>
<gene>
    <name evidence="1" type="ORF">NCTC12735_01858</name>
</gene>
<evidence type="ECO:0000313" key="2">
    <source>
        <dbReference type="Proteomes" id="UP000281170"/>
    </source>
</evidence>
<sequence>MIKKFAATVKRSIHELAFLGLLEKRLQFILFANNKNKIEK</sequence>
<dbReference type="KEGG" id="ladl:NCTC12735_01858"/>
<dbReference type="Proteomes" id="UP000281170">
    <property type="component" value="Plasmid 26"/>
</dbReference>
<geneLocation type="plasmid" evidence="1 2">
    <name>26</name>
</geneLocation>
<dbReference type="AlphaFoldDB" id="A0A3S4UT27"/>
<protein>
    <submittedName>
        <fullName evidence="1">Uncharacterized protein</fullName>
    </submittedName>
</protein>
<reference evidence="1 2" key="1">
    <citation type="submission" date="2018-12" db="EMBL/GenBank/DDBJ databases">
        <authorList>
            <consortium name="Pathogen Informatics"/>
        </authorList>
    </citation>
    <scope>NUCLEOTIDE SEQUENCE [LARGE SCALE GENOMIC DNA]</scope>
    <source>
        <strain evidence="1 2">NCTC12735</strain>
        <plasmid evidence="2">26</plasmid>
    </source>
</reference>
<proteinExistence type="predicted"/>
<name>A0A3S4UT27_9GAMM</name>
<organism evidence="1 2">
    <name type="scientific">Legionella adelaidensis</name>
    <dbReference type="NCBI Taxonomy" id="45056"/>
    <lineage>
        <taxon>Bacteria</taxon>
        <taxon>Pseudomonadati</taxon>
        <taxon>Pseudomonadota</taxon>
        <taxon>Gammaproteobacteria</taxon>
        <taxon>Legionellales</taxon>
        <taxon>Legionellaceae</taxon>
        <taxon>Legionella</taxon>
    </lineage>
</organism>